<feature type="compositionally biased region" description="Low complexity" evidence="1">
    <location>
        <begin position="110"/>
        <end position="120"/>
    </location>
</feature>
<feature type="chain" id="PRO_5005188586" description="START domain-containing protein" evidence="2">
    <location>
        <begin position="18"/>
        <end position="752"/>
    </location>
</feature>
<evidence type="ECO:0000313" key="3">
    <source>
        <dbReference type="EMBL" id="CEM12422.1"/>
    </source>
</evidence>
<feature type="region of interest" description="Disordered" evidence="1">
    <location>
        <begin position="75"/>
        <end position="126"/>
    </location>
</feature>
<dbReference type="EMBL" id="CDMZ01000352">
    <property type="protein sequence ID" value="CEM12422.1"/>
    <property type="molecule type" value="Genomic_DNA"/>
</dbReference>
<accession>A0A0G4FGS5</accession>
<keyword evidence="2" id="KW-0732">Signal</keyword>
<evidence type="ECO:0000256" key="1">
    <source>
        <dbReference type="SAM" id="MobiDB-lite"/>
    </source>
</evidence>
<feature type="compositionally biased region" description="Gly residues" evidence="1">
    <location>
        <begin position="255"/>
        <end position="266"/>
    </location>
</feature>
<feature type="region of interest" description="Disordered" evidence="1">
    <location>
        <begin position="252"/>
        <end position="272"/>
    </location>
</feature>
<evidence type="ECO:0008006" key="4">
    <source>
        <dbReference type="Google" id="ProtNLM"/>
    </source>
</evidence>
<organism evidence="3">
    <name type="scientific">Chromera velia CCMP2878</name>
    <dbReference type="NCBI Taxonomy" id="1169474"/>
    <lineage>
        <taxon>Eukaryota</taxon>
        <taxon>Sar</taxon>
        <taxon>Alveolata</taxon>
        <taxon>Colpodellida</taxon>
        <taxon>Chromeraceae</taxon>
        <taxon>Chromera</taxon>
    </lineage>
</organism>
<dbReference type="AlphaFoldDB" id="A0A0G4FGS5"/>
<feature type="compositionally biased region" description="Basic residues" evidence="1">
    <location>
        <begin position="30"/>
        <end position="40"/>
    </location>
</feature>
<name>A0A0G4FGS5_9ALVE</name>
<reference evidence="3" key="1">
    <citation type="submission" date="2014-11" db="EMBL/GenBank/DDBJ databases">
        <authorList>
            <person name="Otto D Thomas"/>
            <person name="Naeem Raeece"/>
        </authorList>
    </citation>
    <scope>NUCLEOTIDE SEQUENCE</scope>
</reference>
<gene>
    <name evidence="3" type="ORF">Cvel_3312</name>
</gene>
<sequence length="752" mass="85329">MVALQLCLFLFCLGGSAEQLPRDGNLNNFPRRRQHTHRKRDGLATSLSFLHSAGEGGGEFQGSFLRVGRSGPWHRRRQEDYLPGSRSHSVSLAESDREGEGGGGSEGLQTKTTTPPSSSKTGDDQYRLPEDLIAYRKKKRITWPMAVPLGRSRRLQLLQKTGKEAEQLTADTGEYITLEGGEDDKWLTGAAYSMVQVPHPEWPDSHRGNPRIDRHTNTTGWQVAQALERAVLGALSGDSAPLFELLGSNLLPDSGSGGQQTGGGKGSRGRGTARWYQARPFQKAEPLFDVQTSVRRFVQQMASLSPQRDVEASAAFWKNEVEGKESNEYIDSLKEKWECLEGLEAIVSRVSQLGRTFGSPSLYVWEVRKETETEDGLIELRVTYKLHGRWPWPLFEDPRVTLPIDARIKCRRVPLSVSRCGFVIDEVMEYNCPYSLGRLYVDAVLPGYWDWWHPSWLGSGPRGERPTWRVLFRKFPWQVREYDTRMVAQMRFNDGAPPDSVQVHMSPPDHMYTAKLWEKSKATEPFVNVQPLEVALEPVDIPRNHRLLLSVPRVLQEKLKQRELNLVEDCDIVGNFSLPEGAEAIVQKGRTVTYQVPVPASLGADPEAFPPADGARDPVLNFLRGDSCRLSIQPRRLVALIDAWDCFDAGDPDLEPLKRDLYFGALAEGLKVKRNKDGLPIFWLHQYKCKTSWNMKGNLVQTLWQNDDPGNWNIFLDPKQQLWKFRRNQLAMELEPREEQNLFRTPSWMDSV</sequence>
<evidence type="ECO:0000256" key="2">
    <source>
        <dbReference type="SAM" id="SignalP"/>
    </source>
</evidence>
<feature type="signal peptide" evidence="2">
    <location>
        <begin position="1"/>
        <end position="17"/>
    </location>
</feature>
<protein>
    <recommendedName>
        <fullName evidence="4">START domain-containing protein</fullName>
    </recommendedName>
</protein>
<feature type="region of interest" description="Disordered" evidence="1">
    <location>
        <begin position="22"/>
        <end position="41"/>
    </location>
</feature>
<dbReference type="VEuPathDB" id="CryptoDB:Cvel_3312"/>
<proteinExistence type="predicted"/>